<dbReference type="PROSITE" id="PS51833">
    <property type="entry name" value="HDOD"/>
    <property type="match status" value="1"/>
</dbReference>
<organism evidence="2 3">
    <name type="scientific">Gemmata massiliana</name>
    <dbReference type="NCBI Taxonomy" id="1210884"/>
    <lineage>
        <taxon>Bacteria</taxon>
        <taxon>Pseudomonadati</taxon>
        <taxon>Planctomycetota</taxon>
        <taxon>Planctomycetia</taxon>
        <taxon>Gemmatales</taxon>
        <taxon>Gemmataceae</taxon>
        <taxon>Gemmata</taxon>
    </lineage>
</organism>
<evidence type="ECO:0000259" key="1">
    <source>
        <dbReference type="PROSITE" id="PS51833"/>
    </source>
</evidence>
<dbReference type="SMART" id="SM00471">
    <property type="entry name" value="HDc"/>
    <property type="match status" value="1"/>
</dbReference>
<dbReference type="AlphaFoldDB" id="A0A6P2DJQ6"/>
<reference evidence="2 3" key="1">
    <citation type="submission" date="2019-05" db="EMBL/GenBank/DDBJ databases">
        <authorList>
            <consortium name="Science for Life Laboratories"/>
        </authorList>
    </citation>
    <scope>NUCLEOTIDE SEQUENCE [LARGE SCALE GENOMIC DNA]</scope>
    <source>
        <strain evidence="2">Soil9</strain>
    </source>
</reference>
<accession>A0A6P2DJQ6</accession>
<keyword evidence="3" id="KW-1185">Reference proteome</keyword>
<dbReference type="Pfam" id="PF08668">
    <property type="entry name" value="HDOD"/>
    <property type="match status" value="1"/>
</dbReference>
<protein>
    <recommendedName>
        <fullName evidence="1">HDOD domain-containing protein</fullName>
    </recommendedName>
</protein>
<dbReference type="RefSeq" id="WP_162672754.1">
    <property type="nucleotide sequence ID" value="NZ_LR593886.1"/>
</dbReference>
<dbReference type="InterPro" id="IPR013976">
    <property type="entry name" value="HDOD"/>
</dbReference>
<dbReference type="InterPro" id="IPR052340">
    <property type="entry name" value="RNase_Y/CdgJ"/>
</dbReference>
<dbReference type="PANTHER" id="PTHR33525">
    <property type="match status" value="1"/>
</dbReference>
<dbReference type="CDD" id="cd00077">
    <property type="entry name" value="HDc"/>
    <property type="match status" value="1"/>
</dbReference>
<dbReference type="InterPro" id="IPR003607">
    <property type="entry name" value="HD/PDEase_dom"/>
</dbReference>
<dbReference type="Gene3D" id="1.10.3210.10">
    <property type="entry name" value="Hypothetical protein af1432"/>
    <property type="match status" value="1"/>
</dbReference>
<dbReference type="Proteomes" id="UP000464178">
    <property type="component" value="Chromosome"/>
</dbReference>
<name>A0A6P2DJQ6_9BACT</name>
<dbReference type="KEGG" id="gms:SOIL9_75010"/>
<proteinExistence type="predicted"/>
<sequence>MSLLLLRAPRTERPSQTGSRRITVTDLDRADTYPTLSDTTVRVMGMANRTDVSVAEVAGLVRRDAVLAAGVLRAANSCALRGARAIEDVQQAVLRMGLQECCKLLSTMGVKTVYNRCSAAVQDRCDVILRHSLFVARLASGLSKDADIGQSGAAFTAGLLHDIGRLVACVKCPDDADAARLLTADESEDTPRLEREHLGSDHCSIGHAFAVRNKLPDTIARAILNHHRPAEETAHRELVALIAVAERLAAHVQRKHNIVGYNLVACPHFPVLARGWTPIRAAAFHKALPGTVVQAMRDTRAMLKSCA</sequence>
<dbReference type="SUPFAM" id="SSF109604">
    <property type="entry name" value="HD-domain/PDEase-like"/>
    <property type="match status" value="1"/>
</dbReference>
<dbReference type="NCBIfam" id="TIGR00277">
    <property type="entry name" value="HDIG"/>
    <property type="match status" value="1"/>
</dbReference>
<evidence type="ECO:0000313" key="2">
    <source>
        <dbReference type="EMBL" id="VTS02484.1"/>
    </source>
</evidence>
<dbReference type="PANTHER" id="PTHR33525:SF3">
    <property type="entry name" value="RIBONUCLEASE Y"/>
    <property type="match status" value="1"/>
</dbReference>
<evidence type="ECO:0000313" key="3">
    <source>
        <dbReference type="Proteomes" id="UP000464178"/>
    </source>
</evidence>
<dbReference type="InterPro" id="IPR006675">
    <property type="entry name" value="HDIG_dom"/>
</dbReference>
<feature type="domain" description="HDOD" evidence="1">
    <location>
        <begin position="33"/>
        <end position="229"/>
    </location>
</feature>
<dbReference type="EMBL" id="LR593886">
    <property type="protein sequence ID" value="VTS02484.1"/>
    <property type="molecule type" value="Genomic_DNA"/>
</dbReference>
<gene>
    <name evidence="2" type="ORF">SOIL9_75010</name>
</gene>